<gene>
    <name evidence="2" type="ORF">OEA41_005565</name>
</gene>
<keyword evidence="3" id="KW-1185">Reference proteome</keyword>
<comment type="caution">
    <text evidence="2">The sequence shown here is derived from an EMBL/GenBank/DDBJ whole genome shotgun (WGS) entry which is preliminary data.</text>
</comment>
<dbReference type="Gene3D" id="2.60.40.420">
    <property type="entry name" value="Cupredoxins - blue copper proteins"/>
    <property type="match status" value="1"/>
</dbReference>
<feature type="chain" id="PRO_5041916441" evidence="1">
    <location>
        <begin position="26"/>
        <end position="130"/>
    </location>
</feature>
<dbReference type="EMBL" id="JASNWA010000007">
    <property type="protein sequence ID" value="KAK3172245.1"/>
    <property type="molecule type" value="Genomic_DNA"/>
</dbReference>
<dbReference type="InterPro" id="IPR008972">
    <property type="entry name" value="Cupredoxin"/>
</dbReference>
<feature type="signal peptide" evidence="1">
    <location>
        <begin position="1"/>
        <end position="25"/>
    </location>
</feature>
<dbReference type="AlphaFoldDB" id="A0AAD9Z6E8"/>
<keyword evidence="1" id="KW-0732">Signal</keyword>
<proteinExistence type="predicted"/>
<evidence type="ECO:0000256" key="1">
    <source>
        <dbReference type="SAM" id="SignalP"/>
    </source>
</evidence>
<evidence type="ECO:0000313" key="2">
    <source>
        <dbReference type="EMBL" id="KAK3172245.1"/>
    </source>
</evidence>
<organism evidence="2 3">
    <name type="scientific">Lepraria neglecta</name>
    <dbReference type="NCBI Taxonomy" id="209136"/>
    <lineage>
        <taxon>Eukaryota</taxon>
        <taxon>Fungi</taxon>
        <taxon>Dikarya</taxon>
        <taxon>Ascomycota</taxon>
        <taxon>Pezizomycotina</taxon>
        <taxon>Lecanoromycetes</taxon>
        <taxon>OSLEUM clade</taxon>
        <taxon>Lecanoromycetidae</taxon>
        <taxon>Lecanorales</taxon>
        <taxon>Lecanorineae</taxon>
        <taxon>Stereocaulaceae</taxon>
        <taxon>Lepraria</taxon>
    </lineage>
</organism>
<evidence type="ECO:0000313" key="3">
    <source>
        <dbReference type="Proteomes" id="UP001276659"/>
    </source>
</evidence>
<protein>
    <submittedName>
        <fullName evidence="2">Uncharacterized protein</fullName>
    </submittedName>
</protein>
<name>A0AAD9Z6E8_9LECA</name>
<sequence>MQHVLSLPIVAAFAILSWLLEPVVAASKANGSVVRTYYVGAVEEDWDYLPTGVDITNGLPIAQSPQGAAVAAPNGQRIGHTYTKAMFREFTDNSFVSQTDRPQVSKSPMSFEAFSDCDTVDGYDRTNPQG</sequence>
<dbReference type="Proteomes" id="UP001276659">
    <property type="component" value="Unassembled WGS sequence"/>
</dbReference>
<dbReference type="SUPFAM" id="SSF49503">
    <property type="entry name" value="Cupredoxins"/>
    <property type="match status" value="1"/>
</dbReference>
<reference evidence="2" key="1">
    <citation type="submission" date="2022-11" db="EMBL/GenBank/DDBJ databases">
        <title>Chromosomal genome sequence assembly and mating type (MAT) locus characterization of the leprose asexual lichenized fungus Lepraria neglecta (Nyl.) Erichsen.</title>
        <authorList>
            <person name="Allen J.L."/>
            <person name="Pfeffer B."/>
        </authorList>
    </citation>
    <scope>NUCLEOTIDE SEQUENCE</scope>
    <source>
        <strain evidence="2">Allen 5258</strain>
    </source>
</reference>
<accession>A0AAD9Z6E8</accession>